<dbReference type="RefSeq" id="WP_054520646.1">
    <property type="nucleotide sequence ID" value="NZ_LGKO01000002.1"/>
</dbReference>
<gene>
    <name evidence="1" type="ORF">SE15_03190</name>
</gene>
<comment type="caution">
    <text evidence="1">The sequence shown here is derived from an EMBL/GenBank/DDBJ whole genome shotgun (WGS) entry which is preliminary data.</text>
</comment>
<evidence type="ECO:0000313" key="2">
    <source>
        <dbReference type="Proteomes" id="UP000050544"/>
    </source>
</evidence>
<dbReference type="Proteomes" id="UP000050544">
    <property type="component" value="Unassembled WGS sequence"/>
</dbReference>
<protein>
    <submittedName>
        <fullName evidence="1">Uncharacterized protein</fullName>
    </submittedName>
</protein>
<evidence type="ECO:0000313" key="1">
    <source>
        <dbReference type="EMBL" id="KPL84183.1"/>
    </source>
</evidence>
<dbReference type="STRING" id="869279.SE15_03190"/>
<dbReference type="EMBL" id="LGKO01000002">
    <property type="protein sequence ID" value="KPL84183.1"/>
    <property type="molecule type" value="Genomic_DNA"/>
</dbReference>
<sequence>MSESESEVLHIPHVGRWLAVCQSCWALVPVGVMLPDVCPQCGGSGAHLYVLPEGLRDDLMNRLREREGSA</sequence>
<organism evidence="1 2">
    <name type="scientific">Thermanaerothrix daxensis</name>
    <dbReference type="NCBI Taxonomy" id="869279"/>
    <lineage>
        <taxon>Bacteria</taxon>
        <taxon>Bacillati</taxon>
        <taxon>Chloroflexota</taxon>
        <taxon>Anaerolineae</taxon>
        <taxon>Anaerolineales</taxon>
        <taxon>Anaerolineaceae</taxon>
        <taxon>Thermanaerothrix</taxon>
    </lineage>
</organism>
<proteinExistence type="predicted"/>
<accession>A0A0P6XN03</accession>
<name>A0A0P6XN03_9CHLR</name>
<keyword evidence="2" id="KW-1185">Reference proteome</keyword>
<reference evidence="1 2" key="1">
    <citation type="submission" date="2015-07" db="EMBL/GenBank/DDBJ databases">
        <title>Whole genome sequence of Thermanaerothrix daxensis DSM 23592.</title>
        <authorList>
            <person name="Hemp J."/>
            <person name="Ward L.M."/>
            <person name="Pace L.A."/>
            <person name="Fischer W.W."/>
        </authorList>
    </citation>
    <scope>NUCLEOTIDE SEQUENCE [LARGE SCALE GENOMIC DNA]</scope>
    <source>
        <strain evidence="1 2">GNS-1</strain>
    </source>
</reference>
<dbReference type="AlphaFoldDB" id="A0A0P6XN03"/>